<dbReference type="SUPFAM" id="SSF53756">
    <property type="entry name" value="UDP-Glycosyltransferase/glycogen phosphorylase"/>
    <property type="match status" value="1"/>
</dbReference>
<protein>
    <submittedName>
        <fullName evidence="3">Glycosyltransferase family 4 protein</fullName>
    </submittedName>
</protein>
<feature type="domain" description="Glycosyl transferase family 1" evidence="1">
    <location>
        <begin position="219"/>
        <end position="381"/>
    </location>
</feature>
<gene>
    <name evidence="3" type="ORF">RQP50_01225</name>
</gene>
<dbReference type="PANTHER" id="PTHR45947:SF3">
    <property type="entry name" value="SULFOQUINOVOSYL TRANSFERASE SQD2"/>
    <property type="match status" value="1"/>
</dbReference>
<dbReference type="InterPro" id="IPR028098">
    <property type="entry name" value="Glyco_trans_4-like_N"/>
</dbReference>
<comment type="caution">
    <text evidence="3">The sequence shown here is derived from an EMBL/GenBank/DDBJ whole genome shotgun (WGS) entry which is preliminary data.</text>
</comment>
<evidence type="ECO:0000259" key="2">
    <source>
        <dbReference type="Pfam" id="PF13579"/>
    </source>
</evidence>
<dbReference type="EMBL" id="JAVYAA010000001">
    <property type="protein sequence ID" value="MDT8974861.1"/>
    <property type="molecule type" value="Genomic_DNA"/>
</dbReference>
<evidence type="ECO:0000313" key="3">
    <source>
        <dbReference type="EMBL" id="MDT8974861.1"/>
    </source>
</evidence>
<dbReference type="RefSeq" id="WP_315742618.1">
    <property type="nucleotide sequence ID" value="NZ_JAVYAA010000001.1"/>
</dbReference>
<accession>A0AAJ2JQF3</accession>
<feature type="domain" description="Glycosyltransferase subfamily 4-like N-terminal" evidence="2">
    <location>
        <begin position="43"/>
        <end position="181"/>
    </location>
</feature>
<name>A0AAJ2JQF3_9BACL</name>
<dbReference type="InterPro" id="IPR050194">
    <property type="entry name" value="Glycosyltransferase_grp1"/>
</dbReference>
<proteinExistence type="predicted"/>
<organism evidence="3 4">
    <name type="scientific">Paenibacillus suaedae</name>
    <dbReference type="NCBI Taxonomy" id="3077233"/>
    <lineage>
        <taxon>Bacteria</taxon>
        <taxon>Bacillati</taxon>
        <taxon>Bacillota</taxon>
        <taxon>Bacilli</taxon>
        <taxon>Bacillales</taxon>
        <taxon>Paenibacillaceae</taxon>
        <taxon>Paenibacillus</taxon>
    </lineage>
</organism>
<dbReference type="Gene3D" id="3.40.50.2000">
    <property type="entry name" value="Glycogen Phosphorylase B"/>
    <property type="match status" value="2"/>
</dbReference>
<evidence type="ECO:0000313" key="4">
    <source>
        <dbReference type="Proteomes" id="UP001250538"/>
    </source>
</evidence>
<evidence type="ECO:0000259" key="1">
    <source>
        <dbReference type="Pfam" id="PF00534"/>
    </source>
</evidence>
<dbReference type="GO" id="GO:0016757">
    <property type="term" value="F:glycosyltransferase activity"/>
    <property type="evidence" value="ECO:0007669"/>
    <property type="project" value="InterPro"/>
</dbReference>
<dbReference type="Proteomes" id="UP001250538">
    <property type="component" value="Unassembled WGS sequence"/>
</dbReference>
<dbReference type="Pfam" id="PF00534">
    <property type="entry name" value="Glycos_transf_1"/>
    <property type="match status" value="1"/>
</dbReference>
<dbReference type="PANTHER" id="PTHR45947">
    <property type="entry name" value="SULFOQUINOVOSYL TRANSFERASE SQD2"/>
    <property type="match status" value="1"/>
</dbReference>
<dbReference type="InterPro" id="IPR001296">
    <property type="entry name" value="Glyco_trans_1"/>
</dbReference>
<dbReference type="CDD" id="cd03794">
    <property type="entry name" value="GT4_WbuB-like"/>
    <property type="match status" value="1"/>
</dbReference>
<dbReference type="AlphaFoldDB" id="A0AAJ2JQF3"/>
<keyword evidence="4" id="KW-1185">Reference proteome</keyword>
<reference evidence="4" key="1">
    <citation type="submission" date="2023-09" db="EMBL/GenBank/DDBJ databases">
        <title>Paenibacillus sp. chi10 Genome sequencing and assembly.</title>
        <authorList>
            <person name="Kim I."/>
        </authorList>
    </citation>
    <scope>NUCLEOTIDE SEQUENCE [LARGE SCALE GENOMIC DNA]</scope>
    <source>
        <strain evidence="4">chi10</strain>
    </source>
</reference>
<sequence>MHTVKYGSSGLMEDQHERNHLFTVCMLSTAHDANDSRITYKEAVSLAKAGYNTLFIVPHHGEEVIEGVRIVPLPIPRSRSERMWTTTWRLYRAARQIDADVYHFHDPELIPIGLWLKKKGYRVIYDVHEDVPRQILSKGWIPKWLRGGVSRLVERIELWASLRFDAIVTATTHIEERFARHPKCYTKTVCNYPILDEFVHTAESPQSVQSVQSGEFIGISQHAGKEDAVCYVGSIGNIRGLQQIVGAMEFGIPDKKLLLAGSFASAEEKHVAMGRSGWAKVDYLGQLNRKQVYETMARSRAGLVILHPTINYIDALPIKLFEYMAAGIPVIASDFPKWRQIIEQAGCGFCVDPFDLEGISERIDWLITHHEEAEEMGRCGQEAVQSLYHWNVEKEKLLHVYADVTGRIRKEEVQQTAFGMMNRERERKVVK</sequence>
<dbReference type="Pfam" id="PF13579">
    <property type="entry name" value="Glyco_trans_4_4"/>
    <property type="match status" value="1"/>
</dbReference>